<proteinExistence type="predicted"/>
<reference evidence="1 2" key="1">
    <citation type="submission" date="2017-08" db="EMBL/GenBank/DDBJ databases">
        <title>Virgibacillus indicus sp. nov. and Virgibacillus profoundi sp. nov, two moderately halophilic bacteria isolated from marine sediment by using the Microfluidic Streak Plate.</title>
        <authorList>
            <person name="Xu B."/>
            <person name="Hu B."/>
            <person name="Wang J."/>
            <person name="Zhu Y."/>
            <person name="Huang L."/>
            <person name="Du W."/>
            <person name="Huang Y."/>
        </authorList>
    </citation>
    <scope>NUCLEOTIDE SEQUENCE [LARGE SCALE GENOMIC DNA]</scope>
    <source>
        <strain evidence="1 2">IO3-P2-C2</strain>
    </source>
</reference>
<evidence type="ECO:0000313" key="2">
    <source>
        <dbReference type="Proteomes" id="UP000216498"/>
    </source>
</evidence>
<dbReference type="AlphaFoldDB" id="A0A265NC83"/>
<sequence length="82" mass="9900">MKSQDYFFKHKMCTVITISQYNLVELTDKFHNLRILHKDVHKLIHIKDTIKIDILKKSLGLTEPMLKKINKYREECELEQIK</sequence>
<accession>A0A265NC83</accession>
<name>A0A265NC83_9BACI</name>
<dbReference type="EMBL" id="NPMS01000003">
    <property type="protein sequence ID" value="OZU89079.1"/>
    <property type="molecule type" value="Genomic_DNA"/>
</dbReference>
<keyword evidence="2" id="KW-1185">Reference proteome</keyword>
<organism evidence="1 2">
    <name type="scientific">Virgibacillus indicus</name>
    <dbReference type="NCBI Taxonomy" id="2024554"/>
    <lineage>
        <taxon>Bacteria</taxon>
        <taxon>Bacillati</taxon>
        <taxon>Bacillota</taxon>
        <taxon>Bacilli</taxon>
        <taxon>Bacillales</taxon>
        <taxon>Bacillaceae</taxon>
        <taxon>Virgibacillus</taxon>
    </lineage>
</organism>
<evidence type="ECO:0000313" key="1">
    <source>
        <dbReference type="EMBL" id="OZU89079.1"/>
    </source>
</evidence>
<gene>
    <name evidence="1" type="ORF">CIL03_08670</name>
</gene>
<protein>
    <submittedName>
        <fullName evidence="1">Uncharacterized protein</fullName>
    </submittedName>
</protein>
<comment type="caution">
    <text evidence="1">The sequence shown here is derived from an EMBL/GenBank/DDBJ whole genome shotgun (WGS) entry which is preliminary data.</text>
</comment>
<dbReference type="Proteomes" id="UP000216498">
    <property type="component" value="Unassembled WGS sequence"/>
</dbReference>